<evidence type="ECO:0000313" key="3">
    <source>
        <dbReference type="EMBL" id="SFN11373.1"/>
    </source>
</evidence>
<dbReference type="InterPro" id="IPR009091">
    <property type="entry name" value="RCC1/BLIP-II"/>
</dbReference>
<evidence type="ECO:0000313" key="4">
    <source>
        <dbReference type="Proteomes" id="UP000199036"/>
    </source>
</evidence>
<dbReference type="Pfam" id="PF00415">
    <property type="entry name" value="RCC1"/>
    <property type="match status" value="1"/>
</dbReference>
<proteinExistence type="predicted"/>
<dbReference type="STRING" id="913024.SAMN05421741_101169"/>
<sequence>MQKKLLFFFITLLGFNVYSQYCVEEISVGQNVVSILTKDNKRVSFGENSHRGQIGDGTKNDYSFSAPHIEINANWKMIRQGFFHTLAIKNDGTLWSWGSNDAGKLGNGTMTDHYIPTQVGTDNDWVMIAVGGWHSIALKSNGTLWGWGNTRTKALGYFHSNLPQDQTTPIQLNNDTDWSFINADSHTTFAIKNNGELYGTGAVSLGAPNPGVSNAIRLPLGTQFESNGFYKLSKDTDWKKIMISSDSFYVMLKNDNTLWGVSYGNSNNNNGLGINNVQMDYFTDYIQLGTDTWKDVSITGSNFLGIQTDGSLWYSGAGLFGGPYTYMNTNIRTQIGTDKDWKSVTGSIGFYKGFWLTKDDNSLWYFGTNTNLPSQISPATTPKEVYYCGKASSHEYTNEISINLYPNPTTDKLFWSEKDIIIEKITIYDINGKKVVEQNVSENSINVSHLANGAYLIKLESGGKVVYHSKFIKK</sequence>
<gene>
    <name evidence="3" type="ORF">SAMN05421741_101169</name>
</gene>
<dbReference type="InterPro" id="IPR026444">
    <property type="entry name" value="Secre_tail"/>
</dbReference>
<dbReference type="OrthoDB" id="1081439at2"/>
<organism evidence="3 4">
    <name type="scientific">Paenimyroides ummariense</name>
    <dbReference type="NCBI Taxonomy" id="913024"/>
    <lineage>
        <taxon>Bacteria</taxon>
        <taxon>Pseudomonadati</taxon>
        <taxon>Bacteroidota</taxon>
        <taxon>Flavobacteriia</taxon>
        <taxon>Flavobacteriales</taxon>
        <taxon>Flavobacteriaceae</taxon>
        <taxon>Paenimyroides</taxon>
    </lineage>
</organism>
<dbReference type="GO" id="GO:0005085">
    <property type="term" value="F:guanyl-nucleotide exchange factor activity"/>
    <property type="evidence" value="ECO:0007669"/>
    <property type="project" value="TreeGrafter"/>
</dbReference>
<keyword evidence="4" id="KW-1185">Reference proteome</keyword>
<dbReference type="Pfam" id="PF18962">
    <property type="entry name" value="Por_Secre_tail"/>
    <property type="match status" value="1"/>
</dbReference>
<reference evidence="4" key="1">
    <citation type="submission" date="2016-10" db="EMBL/GenBank/DDBJ databases">
        <authorList>
            <person name="Varghese N."/>
            <person name="Submissions S."/>
        </authorList>
    </citation>
    <scope>NUCLEOTIDE SEQUENCE [LARGE SCALE GENOMIC DNA]</scope>
    <source>
        <strain evidence="4">DS-12</strain>
    </source>
</reference>
<dbReference type="Gene3D" id="2.130.10.30">
    <property type="entry name" value="Regulator of chromosome condensation 1/beta-lactamase-inhibitor protein II"/>
    <property type="match status" value="2"/>
</dbReference>
<dbReference type="PANTHER" id="PTHR45982:SF1">
    <property type="entry name" value="REGULATOR OF CHROMOSOME CONDENSATION"/>
    <property type="match status" value="1"/>
</dbReference>
<name>A0A1I4WDE0_9FLAO</name>
<keyword evidence="1" id="KW-0732">Signal</keyword>
<feature type="domain" description="Secretion system C-terminal sorting" evidence="2">
    <location>
        <begin position="404"/>
        <end position="472"/>
    </location>
</feature>
<dbReference type="PANTHER" id="PTHR45982">
    <property type="entry name" value="REGULATOR OF CHROMOSOME CONDENSATION"/>
    <property type="match status" value="1"/>
</dbReference>
<dbReference type="GO" id="GO:0005737">
    <property type="term" value="C:cytoplasm"/>
    <property type="evidence" value="ECO:0007669"/>
    <property type="project" value="TreeGrafter"/>
</dbReference>
<accession>A0A1I4WDE0</accession>
<dbReference type="InterPro" id="IPR000408">
    <property type="entry name" value="Reg_chr_condens"/>
</dbReference>
<protein>
    <submittedName>
        <fullName evidence="3">Por secretion system C-terminal sorting domain-containing protein</fullName>
    </submittedName>
</protein>
<dbReference type="InterPro" id="IPR051553">
    <property type="entry name" value="Ran_GTPase-activating"/>
</dbReference>
<evidence type="ECO:0000259" key="2">
    <source>
        <dbReference type="Pfam" id="PF18962"/>
    </source>
</evidence>
<dbReference type="NCBIfam" id="TIGR04183">
    <property type="entry name" value="Por_Secre_tail"/>
    <property type="match status" value="1"/>
</dbReference>
<dbReference type="EMBL" id="FOVI01000001">
    <property type="protein sequence ID" value="SFN11373.1"/>
    <property type="molecule type" value="Genomic_DNA"/>
</dbReference>
<evidence type="ECO:0000256" key="1">
    <source>
        <dbReference type="ARBA" id="ARBA00022729"/>
    </source>
</evidence>
<dbReference type="SUPFAM" id="SSF50985">
    <property type="entry name" value="RCC1/BLIP-II"/>
    <property type="match status" value="2"/>
</dbReference>
<dbReference type="Proteomes" id="UP000199036">
    <property type="component" value="Unassembled WGS sequence"/>
</dbReference>
<dbReference type="RefSeq" id="WP_091517592.1">
    <property type="nucleotide sequence ID" value="NZ_FOVI01000001.1"/>
</dbReference>
<dbReference type="AlphaFoldDB" id="A0A1I4WDE0"/>
<dbReference type="PROSITE" id="PS50012">
    <property type="entry name" value="RCC1_3"/>
    <property type="match status" value="1"/>
</dbReference>